<organism evidence="1 2">
    <name type="scientific">Austropuccinia psidii MF-1</name>
    <dbReference type="NCBI Taxonomy" id="1389203"/>
    <lineage>
        <taxon>Eukaryota</taxon>
        <taxon>Fungi</taxon>
        <taxon>Dikarya</taxon>
        <taxon>Basidiomycota</taxon>
        <taxon>Pucciniomycotina</taxon>
        <taxon>Pucciniomycetes</taxon>
        <taxon>Pucciniales</taxon>
        <taxon>Sphaerophragmiaceae</taxon>
        <taxon>Austropuccinia</taxon>
    </lineage>
</organism>
<comment type="caution">
    <text evidence="1">The sequence shown here is derived from an EMBL/GenBank/DDBJ whole genome shotgun (WGS) entry which is preliminary data.</text>
</comment>
<dbReference type="CDD" id="cd09272">
    <property type="entry name" value="RNase_HI_RT_Ty1"/>
    <property type="match status" value="1"/>
</dbReference>
<evidence type="ECO:0000313" key="1">
    <source>
        <dbReference type="EMBL" id="MBW0581416.1"/>
    </source>
</evidence>
<evidence type="ECO:0008006" key="3">
    <source>
        <dbReference type="Google" id="ProtNLM"/>
    </source>
</evidence>
<dbReference type="EMBL" id="AVOT02109960">
    <property type="protein sequence ID" value="MBW0581416.1"/>
    <property type="molecule type" value="Genomic_DNA"/>
</dbReference>
<dbReference type="OrthoDB" id="3255262at2759"/>
<dbReference type="Proteomes" id="UP000765509">
    <property type="component" value="Unassembled WGS sequence"/>
</dbReference>
<dbReference type="AlphaFoldDB" id="A0A9Q3KIZ9"/>
<dbReference type="PANTHER" id="PTHR11439">
    <property type="entry name" value="GAG-POL-RELATED RETROTRANSPOSON"/>
    <property type="match status" value="1"/>
</dbReference>
<reference evidence="1" key="1">
    <citation type="submission" date="2021-03" db="EMBL/GenBank/DDBJ databases">
        <title>Draft genome sequence of rust myrtle Austropuccinia psidii MF-1, a brazilian biotype.</title>
        <authorList>
            <person name="Quecine M.C."/>
            <person name="Pachon D.M.R."/>
            <person name="Bonatelli M.L."/>
            <person name="Correr F.H."/>
            <person name="Franceschini L.M."/>
            <person name="Leite T.F."/>
            <person name="Margarido G.R.A."/>
            <person name="Almeida C.A."/>
            <person name="Ferrarezi J.A."/>
            <person name="Labate C.A."/>
        </authorList>
    </citation>
    <scope>NUCLEOTIDE SEQUENCE</scope>
    <source>
        <strain evidence="1">MF-1</strain>
    </source>
</reference>
<evidence type="ECO:0000313" key="2">
    <source>
        <dbReference type="Proteomes" id="UP000765509"/>
    </source>
</evidence>
<sequence>MERFAVCTTTEHWDSLENLMSYLRKTPEMGILISKDNPNNKLTCYINTNWGGEGNRSMHGYLIIHGKNPIVWQSKRQVTIASSTAQVRYIALSFAAKESLWISNLFKLATGHLMPHLLLDNKTAIGIVSDSINRKQTCHLIIEFNMINKYIIKGKIHLDWTSTYNQLADILTK</sequence>
<protein>
    <recommendedName>
        <fullName evidence="3">Copia protein</fullName>
    </recommendedName>
</protein>
<feature type="non-terminal residue" evidence="1">
    <location>
        <position position="173"/>
    </location>
</feature>
<proteinExistence type="predicted"/>
<gene>
    <name evidence="1" type="ORF">O181_121131</name>
</gene>
<accession>A0A9Q3KIZ9</accession>
<dbReference type="PANTHER" id="PTHR11439:SF483">
    <property type="entry name" value="PEPTIDE SYNTHASE GLIP-LIKE, PUTATIVE (AFU_ORTHOLOGUE AFUA_3G12920)-RELATED"/>
    <property type="match status" value="1"/>
</dbReference>
<name>A0A9Q3KIZ9_9BASI</name>
<keyword evidence="2" id="KW-1185">Reference proteome</keyword>